<dbReference type="EMBL" id="OX451739">
    <property type="protein sequence ID" value="CAI8607263.1"/>
    <property type="molecule type" value="Genomic_DNA"/>
</dbReference>
<dbReference type="Pfam" id="PF24300">
    <property type="entry name" value="KWL1"/>
    <property type="match status" value="1"/>
</dbReference>
<dbReference type="Proteomes" id="UP001157006">
    <property type="component" value="Chromosome 4"/>
</dbReference>
<dbReference type="PANTHER" id="PTHR33191:SF74">
    <property type="entry name" value="RIPENING RELATED PROTEIN FAMILY"/>
    <property type="match status" value="1"/>
</dbReference>
<evidence type="ECO:0000256" key="4">
    <source>
        <dbReference type="ARBA" id="ARBA00022729"/>
    </source>
</evidence>
<dbReference type="InterPro" id="IPR039271">
    <property type="entry name" value="Kiwellin-like"/>
</dbReference>
<dbReference type="PANTHER" id="PTHR33191">
    <property type="entry name" value="RIPENING-RELATED PROTEIN 2-RELATED"/>
    <property type="match status" value="1"/>
</dbReference>
<dbReference type="CDD" id="cd22270">
    <property type="entry name" value="DPBB_kiwellin-like"/>
    <property type="match status" value="1"/>
</dbReference>
<evidence type="ECO:0000313" key="5">
    <source>
        <dbReference type="EMBL" id="CAI8607263.1"/>
    </source>
</evidence>
<evidence type="ECO:0000256" key="1">
    <source>
        <dbReference type="ARBA" id="ARBA00004613"/>
    </source>
</evidence>
<dbReference type="AlphaFoldDB" id="A0AAV1ACN5"/>
<gene>
    <name evidence="5" type="ORF">VFH_IV030120</name>
</gene>
<name>A0AAV1ACN5_VICFA</name>
<evidence type="ECO:0000256" key="2">
    <source>
        <dbReference type="ARBA" id="ARBA00005592"/>
    </source>
</evidence>
<reference evidence="5 6" key="1">
    <citation type="submission" date="2023-01" db="EMBL/GenBank/DDBJ databases">
        <authorList>
            <person name="Kreplak J."/>
        </authorList>
    </citation>
    <scope>NUCLEOTIDE SEQUENCE [LARGE SCALE GENOMIC DNA]</scope>
</reference>
<proteinExistence type="inferred from homology"/>
<dbReference type="SUPFAM" id="SSF50685">
    <property type="entry name" value="Barwin-like endoglucanases"/>
    <property type="match status" value="1"/>
</dbReference>
<comment type="subcellular location">
    <subcellularLocation>
        <location evidence="1">Secreted</location>
    </subcellularLocation>
</comment>
<evidence type="ECO:0008006" key="7">
    <source>
        <dbReference type="Google" id="ProtNLM"/>
    </source>
</evidence>
<dbReference type="InterPro" id="IPR036908">
    <property type="entry name" value="RlpA-like_sf"/>
</dbReference>
<dbReference type="GO" id="GO:0005576">
    <property type="term" value="C:extracellular region"/>
    <property type="evidence" value="ECO:0007669"/>
    <property type="project" value="UniProtKB-SubCell"/>
</dbReference>
<keyword evidence="4" id="KW-0732">Signal</keyword>
<comment type="similarity">
    <text evidence="2">Belongs to the kiwellin family.</text>
</comment>
<organism evidence="5 6">
    <name type="scientific">Vicia faba</name>
    <name type="common">Broad bean</name>
    <name type="synonym">Faba vulgaris</name>
    <dbReference type="NCBI Taxonomy" id="3906"/>
    <lineage>
        <taxon>Eukaryota</taxon>
        <taxon>Viridiplantae</taxon>
        <taxon>Streptophyta</taxon>
        <taxon>Embryophyta</taxon>
        <taxon>Tracheophyta</taxon>
        <taxon>Spermatophyta</taxon>
        <taxon>Magnoliopsida</taxon>
        <taxon>eudicotyledons</taxon>
        <taxon>Gunneridae</taxon>
        <taxon>Pentapetalae</taxon>
        <taxon>rosids</taxon>
        <taxon>fabids</taxon>
        <taxon>Fabales</taxon>
        <taxon>Fabaceae</taxon>
        <taxon>Papilionoideae</taxon>
        <taxon>50 kb inversion clade</taxon>
        <taxon>NPAAA clade</taxon>
        <taxon>Hologalegina</taxon>
        <taxon>IRL clade</taxon>
        <taxon>Fabeae</taxon>
        <taxon>Vicia</taxon>
    </lineage>
</organism>
<evidence type="ECO:0000256" key="3">
    <source>
        <dbReference type="ARBA" id="ARBA00022525"/>
    </source>
</evidence>
<protein>
    <recommendedName>
        <fullName evidence="7">Ripening-related protein 1</fullName>
    </recommendedName>
</protein>
<sequence>MKGVKMCSNSIQITMIFLLTIISTFYLSIEASTCKPSGRIIGKHLKSGQCNRGQESSCCKPGKPYTTFQCSPQVSRHTKATLTLNSFERGGSGGSASACDSHFHSDSTLVVALSTGWLNNHKRCLKKIVIFGNGKRVKALVVDECDSTKGCDATHAFQPPCLNNIVDGSAAVWKGLGVPEKDWGQLEVFWSDA</sequence>
<evidence type="ECO:0000313" key="6">
    <source>
        <dbReference type="Proteomes" id="UP001157006"/>
    </source>
</evidence>
<keyword evidence="6" id="KW-1185">Reference proteome</keyword>
<dbReference type="Gene3D" id="2.40.40.10">
    <property type="entry name" value="RlpA-like domain"/>
    <property type="match status" value="1"/>
</dbReference>
<keyword evidence="3" id="KW-0964">Secreted</keyword>
<accession>A0AAV1ACN5</accession>